<keyword evidence="8" id="KW-0270">Exopolysaccharide synthesis</keyword>
<dbReference type="EMBL" id="FNZQ01000008">
    <property type="protein sequence ID" value="SEL69355.1"/>
    <property type="molecule type" value="Genomic_DNA"/>
</dbReference>
<evidence type="ECO:0000256" key="8">
    <source>
        <dbReference type="ARBA" id="ARBA00023169"/>
    </source>
</evidence>
<dbReference type="Proteomes" id="UP000199283">
    <property type="component" value="Unassembled WGS sequence"/>
</dbReference>
<evidence type="ECO:0000259" key="10">
    <source>
        <dbReference type="Pfam" id="PF02397"/>
    </source>
</evidence>
<comment type="similarity">
    <text evidence="2">Belongs to the bacterial sugar transferase family.</text>
</comment>
<dbReference type="PANTHER" id="PTHR30576:SF4">
    <property type="entry name" value="UNDECAPRENYL-PHOSPHATE GALACTOSE PHOSPHOTRANSFERASE"/>
    <property type="match status" value="1"/>
</dbReference>
<keyword evidence="4" id="KW-0808">Transferase</keyword>
<evidence type="ECO:0000256" key="3">
    <source>
        <dbReference type="ARBA" id="ARBA00022475"/>
    </source>
</evidence>
<evidence type="ECO:0000313" key="12">
    <source>
        <dbReference type="Proteomes" id="UP000199283"/>
    </source>
</evidence>
<name>A0A1H7S9Y2_9RHOB</name>
<keyword evidence="3" id="KW-1003">Cell membrane</keyword>
<dbReference type="InterPro" id="IPR003362">
    <property type="entry name" value="Bact_transf"/>
</dbReference>
<dbReference type="RefSeq" id="WP_092764782.1">
    <property type="nucleotide sequence ID" value="NZ_FNZQ01000008.1"/>
</dbReference>
<evidence type="ECO:0000256" key="1">
    <source>
        <dbReference type="ARBA" id="ARBA00004236"/>
    </source>
</evidence>
<keyword evidence="7 9" id="KW-0472">Membrane</keyword>
<dbReference type="Pfam" id="PF02397">
    <property type="entry name" value="Bac_transf"/>
    <property type="match status" value="1"/>
</dbReference>
<dbReference type="STRING" id="188906.SAMN04488526_3269"/>
<feature type="domain" description="Bacterial sugar transferase" evidence="10">
    <location>
        <begin position="36"/>
        <end position="227"/>
    </location>
</feature>
<reference evidence="11 12" key="1">
    <citation type="submission" date="2016-10" db="EMBL/GenBank/DDBJ databases">
        <authorList>
            <person name="de Groot N.N."/>
        </authorList>
    </citation>
    <scope>NUCLEOTIDE SEQUENCE [LARGE SCALE GENOMIC DNA]</scope>
    <source>
        <strain evidence="11 12">DSM 14858</strain>
    </source>
</reference>
<sequence>MPSTSLRNLVKEGLSESTSIATGITRADTVLGGPAKRGLDLAVALIALVLLAPLFLWAALAVKLTSRGPILYGHSRVGHGGRVFKCWKFRSMVINGDDVLGEYLATHQDERNEWLRSRKLRNDPRVTRIGAVLRAYSIDELPQIINVLMGDMSLVGPRPVVRDELAMYGAAANLYLQTRPGITGLWQVSGRSDATYEQRVSYDTLYVQQWSMRQDVAILAKTVPAVISSKGSY</sequence>
<evidence type="ECO:0000256" key="6">
    <source>
        <dbReference type="ARBA" id="ARBA00022989"/>
    </source>
</evidence>
<dbReference type="AlphaFoldDB" id="A0A1H7S9Y2"/>
<dbReference type="GO" id="GO:0016780">
    <property type="term" value="F:phosphotransferase activity, for other substituted phosphate groups"/>
    <property type="evidence" value="ECO:0007669"/>
    <property type="project" value="TreeGrafter"/>
</dbReference>
<proteinExistence type="inferred from homology"/>
<dbReference type="OrthoDB" id="9808602at2"/>
<evidence type="ECO:0000313" key="11">
    <source>
        <dbReference type="EMBL" id="SEL69355.1"/>
    </source>
</evidence>
<keyword evidence="12" id="KW-1185">Reference proteome</keyword>
<protein>
    <submittedName>
        <fullName evidence="11">Exopolysaccharide production protein ExoY</fullName>
    </submittedName>
</protein>
<comment type="subcellular location">
    <subcellularLocation>
        <location evidence="1">Cell membrane</location>
    </subcellularLocation>
</comment>
<keyword evidence="6 9" id="KW-1133">Transmembrane helix</keyword>
<organism evidence="11 12">
    <name type="scientific">Jannaschia helgolandensis</name>
    <dbReference type="NCBI Taxonomy" id="188906"/>
    <lineage>
        <taxon>Bacteria</taxon>
        <taxon>Pseudomonadati</taxon>
        <taxon>Pseudomonadota</taxon>
        <taxon>Alphaproteobacteria</taxon>
        <taxon>Rhodobacterales</taxon>
        <taxon>Roseobacteraceae</taxon>
        <taxon>Jannaschia</taxon>
    </lineage>
</organism>
<keyword evidence="5 9" id="KW-0812">Transmembrane</keyword>
<feature type="transmembrane region" description="Helical" evidence="9">
    <location>
        <begin position="41"/>
        <end position="62"/>
    </location>
</feature>
<evidence type="ECO:0000256" key="7">
    <source>
        <dbReference type="ARBA" id="ARBA00023136"/>
    </source>
</evidence>
<evidence type="ECO:0000256" key="5">
    <source>
        <dbReference type="ARBA" id="ARBA00022692"/>
    </source>
</evidence>
<dbReference type="GO" id="GO:0005886">
    <property type="term" value="C:plasma membrane"/>
    <property type="evidence" value="ECO:0007669"/>
    <property type="project" value="UniProtKB-SubCell"/>
</dbReference>
<evidence type="ECO:0000256" key="9">
    <source>
        <dbReference type="SAM" id="Phobius"/>
    </source>
</evidence>
<evidence type="ECO:0000256" key="2">
    <source>
        <dbReference type="ARBA" id="ARBA00006464"/>
    </source>
</evidence>
<dbReference type="GO" id="GO:0000271">
    <property type="term" value="P:polysaccharide biosynthetic process"/>
    <property type="evidence" value="ECO:0007669"/>
    <property type="project" value="UniProtKB-KW"/>
</dbReference>
<accession>A0A1H7S9Y2</accession>
<dbReference type="PANTHER" id="PTHR30576">
    <property type="entry name" value="COLANIC BIOSYNTHESIS UDP-GLUCOSE LIPID CARRIER TRANSFERASE"/>
    <property type="match status" value="1"/>
</dbReference>
<evidence type="ECO:0000256" key="4">
    <source>
        <dbReference type="ARBA" id="ARBA00022679"/>
    </source>
</evidence>
<gene>
    <name evidence="11" type="ORF">SAMN04488526_3269</name>
</gene>